<evidence type="ECO:0000313" key="2">
    <source>
        <dbReference type="Proteomes" id="UP000288805"/>
    </source>
</evidence>
<dbReference type="Proteomes" id="UP000288805">
    <property type="component" value="Unassembled WGS sequence"/>
</dbReference>
<sequence>MKGENFIKEDKDQDSCVIDSFLIDPSKVFDPVSIPLINRIDLHKVFDPVSVPSSELESPELSIEPALEN</sequence>
<dbReference type="AlphaFoldDB" id="A0A438J730"/>
<reference evidence="1 2" key="1">
    <citation type="journal article" date="2018" name="PLoS Genet.">
        <title>Population sequencing reveals clonal diversity and ancestral inbreeding in the grapevine cultivar Chardonnay.</title>
        <authorList>
            <person name="Roach M.J."/>
            <person name="Johnson D.L."/>
            <person name="Bohlmann J."/>
            <person name="van Vuuren H.J."/>
            <person name="Jones S.J."/>
            <person name="Pretorius I.S."/>
            <person name="Schmidt S.A."/>
            <person name="Borneman A.R."/>
        </authorList>
    </citation>
    <scope>NUCLEOTIDE SEQUENCE [LARGE SCALE GENOMIC DNA]</scope>
    <source>
        <strain evidence="2">cv. Chardonnay</strain>
        <tissue evidence="1">Leaf</tissue>
    </source>
</reference>
<organism evidence="1 2">
    <name type="scientific">Vitis vinifera</name>
    <name type="common">Grape</name>
    <dbReference type="NCBI Taxonomy" id="29760"/>
    <lineage>
        <taxon>Eukaryota</taxon>
        <taxon>Viridiplantae</taxon>
        <taxon>Streptophyta</taxon>
        <taxon>Embryophyta</taxon>
        <taxon>Tracheophyta</taxon>
        <taxon>Spermatophyta</taxon>
        <taxon>Magnoliopsida</taxon>
        <taxon>eudicotyledons</taxon>
        <taxon>Gunneridae</taxon>
        <taxon>Pentapetalae</taxon>
        <taxon>rosids</taxon>
        <taxon>Vitales</taxon>
        <taxon>Vitaceae</taxon>
        <taxon>Viteae</taxon>
        <taxon>Vitis</taxon>
    </lineage>
</organism>
<evidence type="ECO:0000313" key="1">
    <source>
        <dbReference type="EMBL" id="RVX04759.1"/>
    </source>
</evidence>
<dbReference type="EMBL" id="QGNW01000059">
    <property type="protein sequence ID" value="RVX04759.1"/>
    <property type="molecule type" value="Genomic_DNA"/>
</dbReference>
<name>A0A438J730_VITVI</name>
<accession>A0A438J730</accession>
<proteinExistence type="predicted"/>
<gene>
    <name evidence="1" type="ORF">CK203_024941</name>
</gene>
<protein>
    <submittedName>
        <fullName evidence="1">Uncharacterized protein</fullName>
    </submittedName>
</protein>
<comment type="caution">
    <text evidence="1">The sequence shown here is derived from an EMBL/GenBank/DDBJ whole genome shotgun (WGS) entry which is preliminary data.</text>
</comment>